<proteinExistence type="predicted"/>
<dbReference type="STRING" id="1334022.SAMN04487907_10427"/>
<name>A0A1I1IVY7_9FLAO</name>
<organism evidence="4 5">
    <name type="scientific">Zunongwangia mangrovi</name>
    <dbReference type="NCBI Taxonomy" id="1334022"/>
    <lineage>
        <taxon>Bacteria</taxon>
        <taxon>Pseudomonadati</taxon>
        <taxon>Bacteroidota</taxon>
        <taxon>Flavobacteriia</taxon>
        <taxon>Flavobacteriales</taxon>
        <taxon>Flavobacteriaceae</taxon>
        <taxon>Zunongwangia</taxon>
    </lineage>
</organism>
<dbReference type="GO" id="GO:0004125">
    <property type="term" value="F:L-seryl-tRNA(Sec) selenium transferase activity"/>
    <property type="evidence" value="ECO:0007669"/>
    <property type="project" value="TreeGrafter"/>
</dbReference>
<evidence type="ECO:0000313" key="4">
    <source>
        <dbReference type="EMBL" id="SFC38488.1"/>
    </source>
</evidence>
<keyword evidence="2" id="KW-0663">Pyridoxal phosphate</keyword>
<accession>A0A1I1IVY7</accession>
<dbReference type="OrthoDB" id="9787096at2"/>
<dbReference type="Gene3D" id="3.40.640.10">
    <property type="entry name" value="Type I PLP-dependent aspartate aminotransferase-like (Major domain)"/>
    <property type="match status" value="1"/>
</dbReference>
<keyword evidence="4" id="KW-0808">Transferase</keyword>
<evidence type="ECO:0000256" key="2">
    <source>
        <dbReference type="ARBA" id="ARBA00022898"/>
    </source>
</evidence>
<dbReference type="InterPro" id="IPR000192">
    <property type="entry name" value="Aminotrans_V_dom"/>
</dbReference>
<dbReference type="InterPro" id="IPR015424">
    <property type="entry name" value="PyrdxlP-dep_Trfase"/>
</dbReference>
<evidence type="ECO:0000313" key="5">
    <source>
        <dbReference type="Proteomes" id="UP000199438"/>
    </source>
</evidence>
<dbReference type="PANTHER" id="PTHR32328">
    <property type="entry name" value="L-SERYL-TRNA(SEC) SELENIUM TRANSFERASE"/>
    <property type="match status" value="1"/>
</dbReference>
<keyword evidence="5" id="KW-1185">Reference proteome</keyword>
<dbReference type="PANTHER" id="PTHR32328:SF0">
    <property type="entry name" value="L-SERYL-TRNA(SEC) SELENIUM TRANSFERASE"/>
    <property type="match status" value="1"/>
</dbReference>
<feature type="domain" description="Aminotransferase class V" evidence="3">
    <location>
        <begin position="171"/>
        <end position="265"/>
    </location>
</feature>
<comment type="cofactor">
    <cofactor evidence="1">
        <name>pyridoxal 5'-phosphate</name>
        <dbReference type="ChEBI" id="CHEBI:597326"/>
    </cofactor>
</comment>
<dbReference type="Proteomes" id="UP000199438">
    <property type="component" value="Unassembled WGS sequence"/>
</dbReference>
<dbReference type="RefSeq" id="WP_092542408.1">
    <property type="nucleotide sequence ID" value="NZ_FOKV01000004.1"/>
</dbReference>
<dbReference type="AlphaFoldDB" id="A0A1I1IVY7"/>
<protein>
    <submittedName>
        <fullName evidence="4">L-seryl-tRNA(Ser) seleniumtransferase</fullName>
    </submittedName>
</protein>
<evidence type="ECO:0000256" key="1">
    <source>
        <dbReference type="ARBA" id="ARBA00001933"/>
    </source>
</evidence>
<sequence length="408" mass="45108">MTSRRNLIKSLSLLPLAGVLKPAFFIKKNSASELPKSAERDYFKELGIRTFINAAGTYTFMTGSLMREEVKKAYIATSYDFVNYHELQDKVGARLAELLDCEAATVTSGAAAAITLGTAGTLTGLDPEKAGMLPHLDGTGMKTEVIMQRKHAIEYAQAIENCGVKVIYVDTAKELEKAINKNTAMYYFVNFLNYEGEIQWKEVLEICQKHNVPTMIDCAADVPPVENLFRFQRMGFDMVCFSGGKGLRGPQSAGILMGKKKYIDAALLNAPPFGDTIGRGMKVNKEEIVGMLAAVEDFLSRDHEADWKLWEGQINLVQNAVKDFEGMNTEIKVPELANVVPTLHLNWDTSKIPISGDELKEEMRNSHPSIEIAGGGKNSVSITTWMLKPGQERVVASRLNEILTQKTT</sequence>
<dbReference type="Pfam" id="PF00266">
    <property type="entry name" value="Aminotran_5"/>
    <property type="match status" value="1"/>
</dbReference>
<reference evidence="5" key="1">
    <citation type="submission" date="2016-10" db="EMBL/GenBank/DDBJ databases">
        <authorList>
            <person name="Varghese N."/>
            <person name="Submissions S."/>
        </authorList>
    </citation>
    <scope>NUCLEOTIDE SEQUENCE [LARGE SCALE GENOMIC DNA]</scope>
    <source>
        <strain evidence="5">DSM 24499</strain>
    </source>
</reference>
<dbReference type="SUPFAM" id="SSF53383">
    <property type="entry name" value="PLP-dependent transferases"/>
    <property type="match status" value="1"/>
</dbReference>
<evidence type="ECO:0000259" key="3">
    <source>
        <dbReference type="Pfam" id="PF00266"/>
    </source>
</evidence>
<dbReference type="InterPro" id="IPR015421">
    <property type="entry name" value="PyrdxlP-dep_Trfase_major"/>
</dbReference>
<dbReference type="EMBL" id="FOKV01000004">
    <property type="protein sequence ID" value="SFC38488.1"/>
    <property type="molecule type" value="Genomic_DNA"/>
</dbReference>
<gene>
    <name evidence="4" type="ORF">SAMN04487907_10427</name>
</gene>